<gene>
    <name evidence="1" type="ORF">MENTE1834_LOCUS35090</name>
</gene>
<reference evidence="1" key="1">
    <citation type="submission" date="2023-11" db="EMBL/GenBank/DDBJ databases">
        <authorList>
            <person name="Poullet M."/>
        </authorList>
    </citation>
    <scope>NUCLEOTIDE SEQUENCE</scope>
    <source>
        <strain evidence="1">E1834</strain>
    </source>
</reference>
<evidence type="ECO:0000313" key="2">
    <source>
        <dbReference type="Proteomes" id="UP001497535"/>
    </source>
</evidence>
<dbReference type="Proteomes" id="UP001497535">
    <property type="component" value="Unassembled WGS sequence"/>
</dbReference>
<sequence length="371" mass="43122">MAFGVLDKMMFTRDDFNVVNKYNNKIKHFFEYRERINVISDNIQIQFLIGQPAQIFKKVGKDIGGIISSSNTMQNYCKKLFERSELWKIMNNEKQKFIEQETTNIKKYCKLLNKLDHLTEEQQNLLYPQSVKLMRVDLAKTTKEIETLNDVLDDKRKKIEAKEKAKNSWLIRSNKKNTLTEELAEFNKFKTMTVNDLEAWKLYYGIYERMNAKVDNILNNIKNVGPKDFYKKLVVLYTKIDLYKGFNEKIKELYENVNFIANQKEPNPAALFKNGANMKKFKEIIFLRKVIISKYLAILEINECELKANLTEENMEEESNSWSTTIFSTSTDAQSSDSGSSSDFGESSLTLTSSHPHTSGSTSTSYPTKVF</sequence>
<evidence type="ECO:0000313" key="1">
    <source>
        <dbReference type="EMBL" id="CAK5087500.1"/>
    </source>
</evidence>
<dbReference type="EMBL" id="CAVMJV010000066">
    <property type="protein sequence ID" value="CAK5087500.1"/>
    <property type="molecule type" value="Genomic_DNA"/>
</dbReference>
<proteinExistence type="predicted"/>
<protein>
    <submittedName>
        <fullName evidence="1">Uncharacterized protein</fullName>
    </submittedName>
</protein>
<keyword evidence="2" id="KW-1185">Reference proteome</keyword>
<organism evidence="1 2">
    <name type="scientific">Meloidogyne enterolobii</name>
    <name type="common">Root-knot nematode worm</name>
    <name type="synonym">Meloidogyne mayaguensis</name>
    <dbReference type="NCBI Taxonomy" id="390850"/>
    <lineage>
        <taxon>Eukaryota</taxon>
        <taxon>Metazoa</taxon>
        <taxon>Ecdysozoa</taxon>
        <taxon>Nematoda</taxon>
        <taxon>Chromadorea</taxon>
        <taxon>Rhabditida</taxon>
        <taxon>Tylenchina</taxon>
        <taxon>Tylenchomorpha</taxon>
        <taxon>Tylenchoidea</taxon>
        <taxon>Meloidogynidae</taxon>
        <taxon>Meloidogyninae</taxon>
        <taxon>Meloidogyne</taxon>
    </lineage>
</organism>
<comment type="caution">
    <text evidence="1">The sequence shown here is derived from an EMBL/GenBank/DDBJ whole genome shotgun (WGS) entry which is preliminary data.</text>
</comment>
<name>A0ACB1A833_MELEN</name>
<accession>A0ACB1A833</accession>